<evidence type="ECO:0000259" key="2">
    <source>
        <dbReference type="Pfam" id="PF17396"/>
    </source>
</evidence>
<dbReference type="Pfam" id="PF07755">
    <property type="entry name" value="DUF1611"/>
    <property type="match status" value="1"/>
</dbReference>
<sequence length="362" mass="39938">MKETAIVYCDNYFGTMDGKTANGLVRNSRKFDIVGVIDSTKVGIDAGECLVGEKNGIPIFKSLIHALENLQSVPDQFIYGIAPSEAFLKIDERNLLFRAMELGMNIVNPLHEFFTDDEEFIKLAKQFDVTILDVRKPVQKKDMHLFSGRVLHIETPVVAVLGTDSAIGKRTTSVLLEDALLERGLNVAFIATGQTGLIQGAKYGVAIDAIPSQFMTGEIENQIMKAYENDNPDIIIVEGQGALSHPAYISSCGIIRGARPGAVIIQHAPKRSHLGDFSYIEMPTVKSEIDLIENFSKAEVIAVTINHENMSNEELMATISEYEEDLKLPTTDALKLGCDKLIKSIFDAYPELIGKQKKVLFN</sequence>
<feature type="domain" description="D-glutamate N-acetyltransferase-like N-terminal" evidence="2">
    <location>
        <begin position="40"/>
        <end position="137"/>
    </location>
</feature>
<dbReference type="RefSeq" id="WP_153790354.1">
    <property type="nucleotide sequence ID" value="NZ_CP045915.1"/>
</dbReference>
<name>A0A5Q2TET2_9BACI</name>
<dbReference type="SUPFAM" id="SSF52540">
    <property type="entry name" value="P-loop containing nucleoside triphosphate hydrolases"/>
    <property type="match status" value="1"/>
</dbReference>
<organism evidence="3 4">
    <name type="scientific">Gracilibacillus salitolerans</name>
    <dbReference type="NCBI Taxonomy" id="2663022"/>
    <lineage>
        <taxon>Bacteria</taxon>
        <taxon>Bacillati</taxon>
        <taxon>Bacillota</taxon>
        <taxon>Bacilli</taxon>
        <taxon>Bacillales</taxon>
        <taxon>Bacillaceae</taxon>
        <taxon>Gracilibacillus</taxon>
    </lineage>
</organism>
<dbReference type="EMBL" id="CP045915">
    <property type="protein sequence ID" value="QGH33289.1"/>
    <property type="molecule type" value="Genomic_DNA"/>
</dbReference>
<dbReference type="InterPro" id="IPR011669">
    <property type="entry name" value="DgcN-like"/>
</dbReference>
<evidence type="ECO:0000259" key="1">
    <source>
        <dbReference type="Pfam" id="PF07755"/>
    </source>
</evidence>
<dbReference type="Gene3D" id="3.40.50.300">
    <property type="entry name" value="P-loop containing nucleotide triphosphate hydrolases"/>
    <property type="match status" value="1"/>
</dbReference>
<dbReference type="PANTHER" id="PTHR40690">
    <property type="entry name" value="GLL3100 PROTEIN"/>
    <property type="match status" value="1"/>
</dbReference>
<reference evidence="3 4" key="1">
    <citation type="submission" date="2019-11" db="EMBL/GenBank/DDBJ databases">
        <title>Gracilibacillus salitolerans sp. nov., a moderate halophile isolated from a saline soil in northwest China.</title>
        <authorList>
            <person name="Gan L."/>
        </authorList>
    </citation>
    <scope>NUCLEOTIDE SEQUENCE [LARGE SCALE GENOMIC DNA]</scope>
    <source>
        <strain evidence="3 4">SCU50</strain>
    </source>
</reference>
<keyword evidence="4" id="KW-1185">Reference proteome</keyword>
<feature type="domain" description="D-glutamate N-acetyltransferase-like C-terminal" evidence="1">
    <location>
        <begin position="145"/>
        <end position="341"/>
    </location>
</feature>
<dbReference type="Proteomes" id="UP000339690">
    <property type="component" value="Chromosome"/>
</dbReference>
<dbReference type="PIRSF" id="PIRSF026760">
    <property type="entry name" value="UCP026760"/>
    <property type="match status" value="1"/>
</dbReference>
<dbReference type="AlphaFoldDB" id="A0A5Q2TET2"/>
<dbReference type="InterPro" id="IPR035402">
    <property type="entry name" value="DgcN-like_N"/>
</dbReference>
<evidence type="ECO:0000313" key="4">
    <source>
        <dbReference type="Proteomes" id="UP000339690"/>
    </source>
</evidence>
<evidence type="ECO:0000313" key="3">
    <source>
        <dbReference type="EMBL" id="QGH33289.1"/>
    </source>
</evidence>
<dbReference type="Gene3D" id="3.40.50.720">
    <property type="entry name" value="NAD(P)-binding Rossmann-like Domain"/>
    <property type="match status" value="1"/>
</dbReference>
<protein>
    <submittedName>
        <fullName evidence="3">DUF1611 domain-containing protein</fullName>
    </submittedName>
</protein>
<dbReference type="KEGG" id="grc:GI584_04205"/>
<dbReference type="InterPro" id="IPR027417">
    <property type="entry name" value="P-loop_NTPase"/>
</dbReference>
<dbReference type="InterPro" id="IPR035086">
    <property type="entry name" value="DgcN-like_C"/>
</dbReference>
<dbReference type="Pfam" id="PF17396">
    <property type="entry name" value="DUF1611_N"/>
    <property type="match status" value="1"/>
</dbReference>
<proteinExistence type="predicted"/>
<dbReference type="PANTHER" id="PTHR40690:SF1">
    <property type="entry name" value="DUF1611 DOMAIN-CONTAINING PROTEIN"/>
    <property type="match status" value="1"/>
</dbReference>
<gene>
    <name evidence="3" type="ORF">GI584_04205</name>
</gene>
<accession>A0A5Q2TET2</accession>